<dbReference type="Pfam" id="PF10972">
    <property type="entry name" value="CsiV"/>
    <property type="match status" value="1"/>
</dbReference>
<feature type="chain" id="PRO_5007469497" evidence="1">
    <location>
        <begin position="40"/>
        <end position="498"/>
    </location>
</feature>
<accession>A0A136A6D5</accession>
<gene>
    <name evidence="2" type="ORF">AX660_05010</name>
</gene>
<dbReference type="STRING" id="1799789.AX660_05010"/>
<evidence type="ECO:0000313" key="2">
    <source>
        <dbReference type="EMBL" id="KXI30774.1"/>
    </source>
</evidence>
<dbReference type="InterPro" id="IPR021241">
    <property type="entry name" value="CsiV"/>
</dbReference>
<keyword evidence="3" id="KW-1185">Reference proteome</keyword>
<organism evidence="2 3">
    <name type="scientific">Paraglaciecola hydrolytica</name>
    <dbReference type="NCBI Taxonomy" id="1799789"/>
    <lineage>
        <taxon>Bacteria</taxon>
        <taxon>Pseudomonadati</taxon>
        <taxon>Pseudomonadota</taxon>
        <taxon>Gammaproteobacteria</taxon>
        <taxon>Alteromonadales</taxon>
        <taxon>Alteromonadaceae</taxon>
        <taxon>Paraglaciecola</taxon>
    </lineage>
</organism>
<keyword evidence="1" id="KW-0732">Signal</keyword>
<evidence type="ECO:0000313" key="3">
    <source>
        <dbReference type="Proteomes" id="UP000070299"/>
    </source>
</evidence>
<dbReference type="EMBL" id="LSNE01000002">
    <property type="protein sequence ID" value="KXI30774.1"/>
    <property type="molecule type" value="Genomic_DNA"/>
</dbReference>
<dbReference type="Proteomes" id="UP000070299">
    <property type="component" value="Unassembled WGS sequence"/>
</dbReference>
<protein>
    <submittedName>
        <fullName evidence="2">Uncharacterized protein</fullName>
    </submittedName>
</protein>
<dbReference type="AlphaFoldDB" id="A0A136A6D5"/>
<name>A0A136A6D5_9ALTE</name>
<reference evidence="3" key="1">
    <citation type="submission" date="2016-02" db="EMBL/GenBank/DDBJ databases">
        <authorList>
            <person name="Schultz-Johansen M."/>
            <person name="Glaring M.A."/>
            <person name="Bech P.K."/>
            <person name="Stougaard P."/>
        </authorList>
    </citation>
    <scope>NUCLEOTIDE SEQUENCE [LARGE SCALE GENOMIC DNA]</scope>
    <source>
        <strain evidence="3">S66</strain>
    </source>
</reference>
<feature type="signal peptide" evidence="1">
    <location>
        <begin position="1"/>
        <end position="39"/>
    </location>
</feature>
<sequence length="498" mass="57260">MSDVNLPMIKKKPRIKSCKLSQLAATAILLCSAMPTVLAAEQDWWFDVEVVIFKRDTSVTELSEKFVNNQIKAPSTQLIDLLTPYLQADLRYLHAGLPFCRVSERKKVQQQYEQDFAFPEAPVNPLNEPELTSVKPNNLLQDDFQYQVASDDIFAEKTLQLKQLDTEQTDIVTGNNAKFSTRKYVQDLSVNWIEWQIPQHYPCVYHEQLALLTNPFEPKESGSHPLARLDAVPIKINGMAWQHKTQAFLLPQSELSLTSLFKDINKQRDLQAILHMGWRQEVKFGQDKAQAIRVFAGKNYGLDFLANGHLRPKTALNIEAAPYIPYAEQQKLSLLDPAIQQDQLVYQQNAELFNTLHQVLNNEQDLELKPAVDYQNIKQQTNAAHSADSLTQLPIWQLDGKFKVYLQNVGRTPYLHIESDLDFRQPVFDPTLVVENDSLGNTFVMGSQSRQANQLQSVNFNQFKRVISKQLHYFDHPLFGMVVYITRYNWPEEPKSEQ</sequence>
<comment type="caution">
    <text evidence="2">The sequence shown here is derived from an EMBL/GenBank/DDBJ whole genome shotgun (WGS) entry which is preliminary data.</text>
</comment>
<dbReference type="RefSeq" id="WP_068371731.1">
    <property type="nucleotide sequence ID" value="NZ_LSNE01000002.1"/>
</dbReference>
<evidence type="ECO:0000256" key="1">
    <source>
        <dbReference type="SAM" id="SignalP"/>
    </source>
</evidence>
<dbReference type="OrthoDB" id="5566524at2"/>
<proteinExistence type="predicted"/>